<protein>
    <submittedName>
        <fullName evidence="2">Uncharacterized protein</fullName>
    </submittedName>
</protein>
<gene>
    <name evidence="2" type="ORF">PAL_GLEAN10021610</name>
</gene>
<dbReference type="EMBL" id="KB030862">
    <property type="protein sequence ID" value="ELK08789.1"/>
    <property type="molecule type" value="Genomic_DNA"/>
</dbReference>
<dbReference type="InParanoid" id="L5KAS2"/>
<name>L5KAS2_PTEAL</name>
<evidence type="ECO:0000313" key="2">
    <source>
        <dbReference type="EMBL" id="ELK08789.1"/>
    </source>
</evidence>
<evidence type="ECO:0000313" key="3">
    <source>
        <dbReference type="Proteomes" id="UP000010552"/>
    </source>
</evidence>
<evidence type="ECO:0000256" key="1">
    <source>
        <dbReference type="SAM" id="MobiDB-lite"/>
    </source>
</evidence>
<feature type="compositionally biased region" description="Gly residues" evidence="1">
    <location>
        <begin position="1"/>
        <end position="10"/>
    </location>
</feature>
<organism evidence="2 3">
    <name type="scientific">Pteropus alecto</name>
    <name type="common">Black flying fox</name>
    <dbReference type="NCBI Taxonomy" id="9402"/>
    <lineage>
        <taxon>Eukaryota</taxon>
        <taxon>Metazoa</taxon>
        <taxon>Chordata</taxon>
        <taxon>Craniata</taxon>
        <taxon>Vertebrata</taxon>
        <taxon>Euteleostomi</taxon>
        <taxon>Mammalia</taxon>
        <taxon>Eutheria</taxon>
        <taxon>Laurasiatheria</taxon>
        <taxon>Chiroptera</taxon>
        <taxon>Yinpterochiroptera</taxon>
        <taxon>Pteropodoidea</taxon>
        <taxon>Pteropodidae</taxon>
        <taxon>Pteropodinae</taxon>
        <taxon>Pteropus</taxon>
    </lineage>
</organism>
<accession>L5KAS2</accession>
<sequence>MQRTSWGGGNPAAPKVGARLGEGGSRNRWGRGAAGPGYTEKGRVGVTCGIIQLGRYSLPPLDPCTGFMPPF</sequence>
<proteinExistence type="predicted"/>
<keyword evidence="3" id="KW-1185">Reference proteome</keyword>
<feature type="region of interest" description="Disordered" evidence="1">
    <location>
        <begin position="1"/>
        <end position="41"/>
    </location>
</feature>
<reference evidence="3" key="1">
    <citation type="journal article" date="2013" name="Science">
        <title>Comparative analysis of bat genomes provides insight into the evolution of flight and immunity.</title>
        <authorList>
            <person name="Zhang G."/>
            <person name="Cowled C."/>
            <person name="Shi Z."/>
            <person name="Huang Z."/>
            <person name="Bishop-Lilly K.A."/>
            <person name="Fang X."/>
            <person name="Wynne J.W."/>
            <person name="Xiong Z."/>
            <person name="Baker M.L."/>
            <person name="Zhao W."/>
            <person name="Tachedjian M."/>
            <person name="Zhu Y."/>
            <person name="Zhou P."/>
            <person name="Jiang X."/>
            <person name="Ng J."/>
            <person name="Yang L."/>
            <person name="Wu L."/>
            <person name="Xiao J."/>
            <person name="Feng Y."/>
            <person name="Chen Y."/>
            <person name="Sun X."/>
            <person name="Zhang Y."/>
            <person name="Marsh G.A."/>
            <person name="Crameri G."/>
            <person name="Broder C.C."/>
            <person name="Frey K.G."/>
            <person name="Wang L.F."/>
            <person name="Wang J."/>
        </authorList>
    </citation>
    <scope>NUCLEOTIDE SEQUENCE [LARGE SCALE GENOMIC DNA]</scope>
</reference>
<dbReference type="Proteomes" id="UP000010552">
    <property type="component" value="Unassembled WGS sequence"/>
</dbReference>
<dbReference type="AlphaFoldDB" id="L5KAS2"/>